<comment type="similarity">
    <text evidence="1 7">Belongs to the peptidase M4 family.</text>
</comment>
<dbReference type="InterPro" id="IPR023612">
    <property type="entry name" value="Peptidase_M4"/>
</dbReference>
<proteinExistence type="inferred from homology"/>
<dbReference type="EMBL" id="BAABKI010000050">
    <property type="protein sequence ID" value="GAA5179411.1"/>
    <property type="molecule type" value="Genomic_DNA"/>
</dbReference>
<dbReference type="Pfam" id="PF02868">
    <property type="entry name" value="Peptidase_M4_C"/>
    <property type="match status" value="1"/>
</dbReference>
<dbReference type="InterPro" id="IPR001570">
    <property type="entry name" value="Peptidase_M4_C_domain"/>
</dbReference>
<keyword evidence="6 7" id="KW-0482">Metalloprotease</keyword>
<keyword evidence="3" id="KW-0479">Metal-binding</keyword>
<dbReference type="InterPro" id="IPR027268">
    <property type="entry name" value="Peptidase_M4/M1_CTD_sf"/>
</dbReference>
<evidence type="ECO:0000259" key="9">
    <source>
        <dbReference type="Pfam" id="PF01447"/>
    </source>
</evidence>
<feature type="domain" description="Peptidase M4" evidence="9">
    <location>
        <begin position="77"/>
        <end position="176"/>
    </location>
</feature>
<evidence type="ECO:0000256" key="8">
    <source>
        <dbReference type="SAM" id="MobiDB-lite"/>
    </source>
</evidence>
<feature type="domain" description="Peptidase M4 C-terminal" evidence="10">
    <location>
        <begin position="179"/>
        <end position="348"/>
    </location>
</feature>
<evidence type="ECO:0000256" key="2">
    <source>
        <dbReference type="ARBA" id="ARBA00022670"/>
    </source>
</evidence>
<organism evidence="11 12">
    <name type="scientific">Modicisalibacter zincidurans</name>
    <dbReference type="NCBI Taxonomy" id="1178777"/>
    <lineage>
        <taxon>Bacteria</taxon>
        <taxon>Pseudomonadati</taxon>
        <taxon>Pseudomonadota</taxon>
        <taxon>Gammaproteobacteria</taxon>
        <taxon>Oceanospirillales</taxon>
        <taxon>Halomonadaceae</taxon>
        <taxon>Modicisalibacter</taxon>
    </lineage>
</organism>
<dbReference type="InterPro" id="IPR013856">
    <property type="entry name" value="Peptidase_M4_domain"/>
</dbReference>
<dbReference type="RefSeq" id="WP_031384033.1">
    <property type="nucleotide sequence ID" value="NZ_BAABKI010000050.1"/>
</dbReference>
<dbReference type="SUPFAM" id="SSF55486">
    <property type="entry name" value="Metalloproteases ('zincins'), catalytic domain"/>
    <property type="match status" value="1"/>
</dbReference>
<dbReference type="Gene3D" id="1.10.390.10">
    <property type="entry name" value="Neutral Protease Domain 2"/>
    <property type="match status" value="1"/>
</dbReference>
<gene>
    <name evidence="11" type="ORF">GCM10023342_31180</name>
</gene>
<evidence type="ECO:0000256" key="7">
    <source>
        <dbReference type="RuleBase" id="RU366073"/>
    </source>
</evidence>
<evidence type="ECO:0000256" key="3">
    <source>
        <dbReference type="ARBA" id="ARBA00022723"/>
    </source>
</evidence>
<keyword evidence="7" id="KW-0964">Secreted</keyword>
<dbReference type="Proteomes" id="UP001500074">
    <property type="component" value="Unassembled WGS sequence"/>
</dbReference>
<keyword evidence="4 7" id="KW-0378">Hydrolase</keyword>
<evidence type="ECO:0000256" key="6">
    <source>
        <dbReference type="ARBA" id="ARBA00023049"/>
    </source>
</evidence>
<dbReference type="Gene3D" id="3.10.170.10">
    <property type="match status" value="1"/>
</dbReference>
<feature type="compositionally biased region" description="Basic and acidic residues" evidence="8">
    <location>
        <begin position="70"/>
        <end position="87"/>
    </location>
</feature>
<comment type="function">
    <text evidence="7">Extracellular zinc metalloprotease.</text>
</comment>
<evidence type="ECO:0000259" key="10">
    <source>
        <dbReference type="Pfam" id="PF02868"/>
    </source>
</evidence>
<comment type="caution">
    <text evidence="11">The sequence shown here is derived from an EMBL/GenBank/DDBJ whole genome shotgun (WGS) entry which is preliminary data.</text>
</comment>
<reference evidence="12" key="1">
    <citation type="journal article" date="2019" name="Int. J. Syst. Evol. Microbiol.">
        <title>The Global Catalogue of Microorganisms (GCM) 10K type strain sequencing project: providing services to taxonomists for standard genome sequencing and annotation.</title>
        <authorList>
            <consortium name="The Broad Institute Genomics Platform"/>
            <consortium name="The Broad Institute Genome Sequencing Center for Infectious Disease"/>
            <person name="Wu L."/>
            <person name="Ma J."/>
        </authorList>
    </citation>
    <scope>NUCLEOTIDE SEQUENCE [LARGE SCALE GENOMIC DNA]</scope>
    <source>
        <strain evidence="12">JCM 18472</strain>
    </source>
</reference>
<name>A0ABP9RMC6_9GAMM</name>
<sequence length="350" mass="38792">MTRSDGTILHPGFTPPYILERLREHGSPRQRRCAEATLTRDRGFRAARGPQRAARKPEASAPGRPARYIHSAEHRETLPGRLVREEDQPGGDDPAVEEAYRWLGATYRFFWEVFERHSIDANGMPLIGTVHFGQDYANAFWNGAQMVFGDGDDELFRRFTIAVDVVAHELAHGVTERESGLVYAGQSGALNESLSDVFGSLVKQFHRGERAAQADWLIGAELLTEAVQGRALRSMAEPGSAFDDPVLGRDPQPAHMDQFVVTQTDNGGVHINSGIPNRAFYLAAQALDGYAWEVAGQVWYATLRDSRLSPDIDFAGFAALTVDNADRSYGRQSREQQAIRDAWQAVGVRV</sequence>
<dbReference type="PRINTS" id="PR00730">
    <property type="entry name" value="THERMOLYSIN"/>
</dbReference>
<evidence type="ECO:0000313" key="12">
    <source>
        <dbReference type="Proteomes" id="UP001500074"/>
    </source>
</evidence>
<evidence type="ECO:0000256" key="1">
    <source>
        <dbReference type="ARBA" id="ARBA00009388"/>
    </source>
</evidence>
<dbReference type="PANTHER" id="PTHR43579">
    <property type="match status" value="1"/>
</dbReference>
<dbReference type="InterPro" id="IPR052759">
    <property type="entry name" value="Metalloprotease_M4"/>
</dbReference>
<feature type="compositionally biased region" description="Basic and acidic residues" evidence="8">
    <location>
        <begin position="22"/>
        <end position="44"/>
    </location>
</feature>
<dbReference type="CDD" id="cd09597">
    <property type="entry name" value="M4_TLP"/>
    <property type="match status" value="1"/>
</dbReference>
<dbReference type="Pfam" id="PF01447">
    <property type="entry name" value="Peptidase_M4"/>
    <property type="match status" value="1"/>
</dbReference>
<evidence type="ECO:0000256" key="5">
    <source>
        <dbReference type="ARBA" id="ARBA00022833"/>
    </source>
</evidence>
<feature type="region of interest" description="Disordered" evidence="8">
    <location>
        <begin position="22"/>
        <end position="93"/>
    </location>
</feature>
<keyword evidence="5 7" id="KW-0862">Zinc</keyword>
<comment type="subcellular location">
    <subcellularLocation>
        <location evidence="7">Secreted</location>
    </subcellularLocation>
</comment>
<protein>
    <recommendedName>
        <fullName evidence="7">Neutral metalloproteinase</fullName>
        <ecNumber evidence="7">3.4.24.-</ecNumber>
    </recommendedName>
</protein>
<dbReference type="PANTHER" id="PTHR43579:SF1">
    <property type="entry name" value="NEUTRAL METALLOPROTEINASE"/>
    <property type="match status" value="1"/>
</dbReference>
<keyword evidence="12" id="KW-1185">Reference proteome</keyword>
<dbReference type="EC" id="3.4.24.-" evidence="7"/>
<keyword evidence="2 7" id="KW-0645">Protease</keyword>
<accession>A0ABP9RMC6</accession>
<evidence type="ECO:0000256" key="4">
    <source>
        <dbReference type="ARBA" id="ARBA00022801"/>
    </source>
</evidence>
<comment type="cofactor">
    <cofactor evidence="7">
        <name>Zn(2+)</name>
        <dbReference type="ChEBI" id="CHEBI:29105"/>
    </cofactor>
</comment>
<evidence type="ECO:0000313" key="11">
    <source>
        <dbReference type="EMBL" id="GAA5179411.1"/>
    </source>
</evidence>